<dbReference type="Pfam" id="PF01551">
    <property type="entry name" value="Peptidase_M23"/>
    <property type="match status" value="1"/>
</dbReference>
<dbReference type="GO" id="GO:0004222">
    <property type="term" value="F:metalloendopeptidase activity"/>
    <property type="evidence" value="ECO:0007669"/>
    <property type="project" value="TreeGrafter"/>
</dbReference>
<feature type="domain" description="M23ase beta-sheet core" evidence="1">
    <location>
        <begin position="100"/>
        <end position="197"/>
    </location>
</feature>
<evidence type="ECO:0000313" key="3">
    <source>
        <dbReference type="Proteomes" id="UP000662904"/>
    </source>
</evidence>
<evidence type="ECO:0000313" key="2">
    <source>
        <dbReference type="EMBL" id="QSQ10134.1"/>
    </source>
</evidence>
<dbReference type="EC" id="3.4.24.-" evidence="2"/>
<dbReference type="EMBL" id="CP059066">
    <property type="protein sequence ID" value="QSQ10134.1"/>
    <property type="molecule type" value="Genomic_DNA"/>
</dbReference>
<organism evidence="2 3">
    <name type="scientific">Koleobacter methoxysyntrophicus</name>
    <dbReference type="NCBI Taxonomy" id="2751313"/>
    <lineage>
        <taxon>Bacteria</taxon>
        <taxon>Bacillati</taxon>
        <taxon>Bacillota</taxon>
        <taxon>Clostridia</taxon>
        <taxon>Koleobacterales</taxon>
        <taxon>Koleobacteraceae</taxon>
        <taxon>Koleobacter</taxon>
    </lineage>
</organism>
<dbReference type="RefSeq" id="WP_206707452.1">
    <property type="nucleotide sequence ID" value="NZ_CP059066.1"/>
</dbReference>
<accession>A0A8A0RQA4</accession>
<dbReference type="AlphaFoldDB" id="A0A8A0RQA4"/>
<dbReference type="SUPFAM" id="SSF51261">
    <property type="entry name" value="Duplicated hybrid motif"/>
    <property type="match status" value="1"/>
</dbReference>
<keyword evidence="2" id="KW-0378">Hydrolase</keyword>
<gene>
    <name evidence="2" type="primary">mepM_4</name>
    <name evidence="2" type="ORF">H0A61_02532</name>
</gene>
<dbReference type="Gene3D" id="2.70.70.10">
    <property type="entry name" value="Glucose Permease (Domain IIA)"/>
    <property type="match status" value="1"/>
</dbReference>
<evidence type="ECO:0000259" key="1">
    <source>
        <dbReference type="Pfam" id="PF01551"/>
    </source>
</evidence>
<name>A0A8A0RQA4_9FIRM</name>
<dbReference type="CDD" id="cd12797">
    <property type="entry name" value="M23_peptidase"/>
    <property type="match status" value="1"/>
</dbReference>
<dbReference type="PANTHER" id="PTHR21666">
    <property type="entry name" value="PEPTIDASE-RELATED"/>
    <property type="match status" value="1"/>
</dbReference>
<reference evidence="2" key="1">
    <citation type="submission" date="2020-07" db="EMBL/GenBank/DDBJ databases">
        <title>Koleobacter methoxysyntrophicus gen. nov., sp. nov., a novel anaerobic bacterium isolated from deep subsurface oil field and proposal of Koleobacterales ord. nov. in the phylum Firmicutes.</title>
        <authorList>
            <person name="Sakamoto S."/>
            <person name="Tamaki H."/>
        </authorList>
    </citation>
    <scope>NUCLEOTIDE SEQUENCE</scope>
    <source>
        <strain evidence="2">NRmbB1</strain>
    </source>
</reference>
<protein>
    <submittedName>
        <fullName evidence="2">Murein DD-endopeptidase MepM</fullName>
        <ecNumber evidence="2">3.4.24.-</ecNumber>
    </submittedName>
</protein>
<sequence length="257" mass="29126">MSRFMLITSKLKYLGLFGLLSLIFDAPVWKHTDVNTYQPKVIYSLPFKGKWTIVNGGPDKKTSHSWNVLSQRYAYDFLILDENGQSYTGDKTVLQNYYCYGREVLAPADGVVIDYKDGLKDSQIIGSGATDPWIKDIRGNYILLKHAEKEYSLIAHLMPGSIRVKIGQYVRRGKCIALCGNSGNSSEPHIHFQIQDGESFFTSAGLPVRFKNIEAELAANYKKFDSRGYVEGREFDGAVVWRGLFVWNKQVVEENTD</sequence>
<dbReference type="KEGG" id="kme:H0A61_02532"/>
<dbReference type="InterPro" id="IPR011055">
    <property type="entry name" value="Dup_hybrid_motif"/>
</dbReference>
<dbReference type="PANTHER" id="PTHR21666:SF270">
    <property type="entry name" value="MUREIN HYDROLASE ACTIVATOR ENVC"/>
    <property type="match status" value="1"/>
</dbReference>
<dbReference type="InterPro" id="IPR016047">
    <property type="entry name" value="M23ase_b-sheet_dom"/>
</dbReference>
<dbReference type="InterPro" id="IPR050570">
    <property type="entry name" value="Cell_wall_metabolism_enzyme"/>
</dbReference>
<dbReference type="Proteomes" id="UP000662904">
    <property type="component" value="Chromosome"/>
</dbReference>
<keyword evidence="3" id="KW-1185">Reference proteome</keyword>
<proteinExistence type="predicted"/>